<reference evidence="4 5" key="1">
    <citation type="submission" date="2014-04" db="EMBL/GenBank/DDBJ databases">
        <authorList>
            <consortium name="International Citrus Genome Consortium"/>
            <person name="Gmitter F."/>
            <person name="Chen C."/>
            <person name="Farmerie W."/>
            <person name="Harkins T."/>
            <person name="Desany B."/>
            <person name="Mohiuddin M."/>
            <person name="Kodira C."/>
            <person name="Borodovsky M."/>
            <person name="Lomsadze A."/>
            <person name="Burns P."/>
            <person name="Jenkins J."/>
            <person name="Prochnik S."/>
            <person name="Shu S."/>
            <person name="Chapman J."/>
            <person name="Pitluck S."/>
            <person name="Schmutz J."/>
            <person name="Rokhsar D."/>
        </authorList>
    </citation>
    <scope>NUCLEOTIDE SEQUENCE</scope>
</reference>
<keyword evidence="5" id="KW-1185">Reference proteome</keyword>
<dbReference type="SMR" id="A0A067EH06"/>
<evidence type="ECO:0000313" key="5">
    <source>
        <dbReference type="Proteomes" id="UP000027120"/>
    </source>
</evidence>
<name>A0A067EH06_CITSI</name>
<dbReference type="AlphaFoldDB" id="A0A067EH06"/>
<dbReference type="Proteomes" id="UP000027120">
    <property type="component" value="Unassembled WGS sequence"/>
</dbReference>
<dbReference type="Gene3D" id="3.10.450.10">
    <property type="match status" value="1"/>
</dbReference>
<keyword evidence="2" id="KW-0789">Thiol protease inhibitor</keyword>
<evidence type="ECO:0000256" key="2">
    <source>
        <dbReference type="ARBA" id="ARBA00022704"/>
    </source>
</evidence>
<evidence type="ECO:0000256" key="1">
    <source>
        <dbReference type="ARBA" id="ARBA00022690"/>
    </source>
</evidence>
<keyword evidence="1" id="KW-0646">Protease inhibitor</keyword>
<evidence type="ECO:0000313" key="4">
    <source>
        <dbReference type="EMBL" id="KDO54373.1"/>
    </source>
</evidence>
<dbReference type="GO" id="GO:0004869">
    <property type="term" value="F:cysteine-type endopeptidase inhibitor activity"/>
    <property type="evidence" value="ECO:0007669"/>
    <property type="project" value="UniProtKB-KW"/>
</dbReference>
<organism evidence="4 5">
    <name type="scientific">Citrus sinensis</name>
    <name type="common">Sweet orange</name>
    <name type="synonym">Citrus aurantium var. sinensis</name>
    <dbReference type="NCBI Taxonomy" id="2711"/>
    <lineage>
        <taxon>Eukaryota</taxon>
        <taxon>Viridiplantae</taxon>
        <taxon>Streptophyta</taxon>
        <taxon>Embryophyta</taxon>
        <taxon>Tracheophyta</taxon>
        <taxon>Spermatophyta</taxon>
        <taxon>Magnoliopsida</taxon>
        <taxon>eudicotyledons</taxon>
        <taxon>Gunneridae</taxon>
        <taxon>Pentapetalae</taxon>
        <taxon>rosids</taxon>
        <taxon>malvids</taxon>
        <taxon>Sapindales</taxon>
        <taxon>Rutaceae</taxon>
        <taxon>Aurantioideae</taxon>
        <taxon>Citrus</taxon>
    </lineage>
</organism>
<feature type="non-terminal residue" evidence="4">
    <location>
        <position position="1"/>
    </location>
</feature>
<proteinExistence type="predicted"/>
<evidence type="ECO:0000259" key="3">
    <source>
        <dbReference type="Pfam" id="PF16845"/>
    </source>
</evidence>
<dbReference type="InterPro" id="IPR000010">
    <property type="entry name" value="Cystatin_dom"/>
</dbReference>
<dbReference type="PANTHER" id="PTHR47364">
    <property type="entry name" value="CYSTEINE PROTEINASE INHIBITOR 5"/>
    <property type="match status" value="1"/>
</dbReference>
<protein>
    <recommendedName>
        <fullName evidence="3">Cystatin domain-containing protein</fullName>
    </recommendedName>
</protein>
<dbReference type="EMBL" id="KK784996">
    <property type="protein sequence ID" value="KDO54373.1"/>
    <property type="molecule type" value="Genomic_DNA"/>
</dbReference>
<dbReference type="InterPro" id="IPR046350">
    <property type="entry name" value="Cystatin_sf"/>
</dbReference>
<feature type="domain" description="Cystatin" evidence="3">
    <location>
        <begin position="3"/>
        <end position="67"/>
    </location>
</feature>
<gene>
    <name evidence="4" type="ORF">CISIN_1g040353mg</name>
</gene>
<accession>A0A067EH06</accession>
<sequence length="79" mass="9002">KSIEDPKEPHVTEIGQFAVTEYNKQSKNELEFESVEKGETKVVSDTDYRRILVVKYGTSIKKFEAVFCNILTGDPSCEK</sequence>
<dbReference type="SUPFAM" id="SSF54403">
    <property type="entry name" value="Cystatin/monellin"/>
    <property type="match status" value="1"/>
</dbReference>
<dbReference type="PANTHER" id="PTHR47364:SF2">
    <property type="entry name" value="CYSTEINE PROTEINASE INHIBITOR 5"/>
    <property type="match status" value="1"/>
</dbReference>
<dbReference type="Pfam" id="PF16845">
    <property type="entry name" value="SQAPI"/>
    <property type="match status" value="1"/>
</dbReference>